<evidence type="ECO:0000313" key="3">
    <source>
        <dbReference type="Proteomes" id="UP001501788"/>
    </source>
</evidence>
<sequence length="458" mass="51572">MRTDGAPRATASLERFAWRPFGVLLALLALVYGTWLVAFWPGVLGQDSLAILLEVQNPAVHHSGKPDFWYGFVRLLYAGTQRVEVPIAVLLLLTALVFARLLAWQWQHGLRKTTAVLLLLVCAAPQMVFFAGSLYPDGYYAVAVTGLLFELWRAVRARRMDASGLVFVALTLPFAAFLRPNGIVFLLPVALALWWVQGRGRLGLGVIALSSIALNMAAGQGRQEVPTHSVLYPLAIYETANFLQPRPMNLWTASPRVHPDTVQLLKRHGIYEKVIAFYDPDYWDPLTFRADGPRVMGLPKDDRKAVVEQFFTYNLWHNMPKFVGSRVNLLLVAGFAQGGLPSHSYAAHVLQQIETKSRFRKTDWLAGGIALFTLYEWSFQWRWLLWTPFVGVALAFWALWAGWQRRDRATVLVAAPMVLQFGAITVFSIAGEYRYLLPFFTLTVLWGPLWLGVRSKAV</sequence>
<dbReference type="RefSeq" id="WP_345063141.1">
    <property type="nucleotide sequence ID" value="NZ_BAABEX010000010.1"/>
</dbReference>
<feature type="transmembrane region" description="Helical" evidence="1">
    <location>
        <begin position="85"/>
        <end position="103"/>
    </location>
</feature>
<evidence type="ECO:0008006" key="4">
    <source>
        <dbReference type="Google" id="ProtNLM"/>
    </source>
</evidence>
<dbReference type="EMBL" id="BAABEX010000010">
    <property type="protein sequence ID" value="GAA4423714.1"/>
    <property type="molecule type" value="Genomic_DNA"/>
</dbReference>
<proteinExistence type="predicted"/>
<organism evidence="2 3">
    <name type="scientific">Acidovorax lacteus</name>
    <dbReference type="NCBI Taxonomy" id="1924988"/>
    <lineage>
        <taxon>Bacteria</taxon>
        <taxon>Pseudomonadati</taxon>
        <taxon>Pseudomonadota</taxon>
        <taxon>Betaproteobacteria</taxon>
        <taxon>Burkholderiales</taxon>
        <taxon>Comamonadaceae</taxon>
        <taxon>Acidovorax</taxon>
    </lineage>
</organism>
<feature type="transmembrane region" description="Helical" evidence="1">
    <location>
        <begin position="21"/>
        <end position="40"/>
    </location>
</feature>
<feature type="transmembrane region" description="Helical" evidence="1">
    <location>
        <begin position="435"/>
        <end position="453"/>
    </location>
</feature>
<keyword evidence="1" id="KW-0812">Transmembrane</keyword>
<feature type="transmembrane region" description="Helical" evidence="1">
    <location>
        <begin position="385"/>
        <end position="403"/>
    </location>
</feature>
<evidence type="ECO:0000256" key="1">
    <source>
        <dbReference type="SAM" id="Phobius"/>
    </source>
</evidence>
<evidence type="ECO:0000313" key="2">
    <source>
        <dbReference type="EMBL" id="GAA4423714.1"/>
    </source>
</evidence>
<keyword evidence="1" id="KW-1133">Transmembrane helix</keyword>
<comment type="caution">
    <text evidence="2">The sequence shown here is derived from an EMBL/GenBank/DDBJ whole genome shotgun (WGS) entry which is preliminary data.</text>
</comment>
<keyword evidence="1" id="KW-0472">Membrane</keyword>
<feature type="transmembrane region" description="Helical" evidence="1">
    <location>
        <begin position="167"/>
        <end position="196"/>
    </location>
</feature>
<name>A0ABP8L8H6_9BURK</name>
<protein>
    <recommendedName>
        <fullName evidence="4">Glycosyltransferase RgtA/B/C/D-like domain-containing protein</fullName>
    </recommendedName>
</protein>
<reference evidence="3" key="1">
    <citation type="journal article" date="2019" name="Int. J. Syst. Evol. Microbiol.">
        <title>The Global Catalogue of Microorganisms (GCM) 10K type strain sequencing project: providing services to taxonomists for standard genome sequencing and annotation.</title>
        <authorList>
            <consortium name="The Broad Institute Genomics Platform"/>
            <consortium name="The Broad Institute Genome Sequencing Center for Infectious Disease"/>
            <person name="Wu L."/>
            <person name="Ma J."/>
        </authorList>
    </citation>
    <scope>NUCLEOTIDE SEQUENCE [LARGE SCALE GENOMIC DNA]</scope>
    <source>
        <strain evidence="3">JCM 31890</strain>
    </source>
</reference>
<accession>A0ABP8L8H6</accession>
<feature type="transmembrane region" description="Helical" evidence="1">
    <location>
        <begin position="115"/>
        <end position="132"/>
    </location>
</feature>
<dbReference type="Proteomes" id="UP001501788">
    <property type="component" value="Unassembled WGS sequence"/>
</dbReference>
<feature type="transmembrane region" description="Helical" evidence="1">
    <location>
        <begin position="410"/>
        <end position="429"/>
    </location>
</feature>
<feature type="transmembrane region" description="Helical" evidence="1">
    <location>
        <begin position="362"/>
        <end position="379"/>
    </location>
</feature>
<gene>
    <name evidence="2" type="ORF">GCM10023090_16260</name>
</gene>
<keyword evidence="3" id="KW-1185">Reference proteome</keyword>